<gene>
    <name evidence="1" type="ORF">ETH_00014820</name>
</gene>
<dbReference type="RefSeq" id="XP_013232084.1">
    <property type="nucleotide sequence ID" value="XM_013376630.1"/>
</dbReference>
<dbReference type="EMBL" id="HG675595">
    <property type="protein sequence ID" value="CDJ41334.1"/>
    <property type="molecule type" value="Genomic_DNA"/>
</dbReference>
<reference evidence="1" key="1">
    <citation type="submission" date="2013-10" db="EMBL/GenBank/DDBJ databases">
        <title>Genomic analysis of the causative agents of coccidiosis in chickens.</title>
        <authorList>
            <person name="Reid A.J."/>
            <person name="Blake D."/>
            <person name="Billington K."/>
            <person name="Browne H."/>
            <person name="Dunn M."/>
            <person name="Hung S."/>
            <person name="Kawahara F."/>
            <person name="Miranda-Saavedra D."/>
            <person name="Mourier T."/>
            <person name="Nagra H."/>
            <person name="Otto T.D."/>
            <person name="Rawlings N."/>
            <person name="Sanchez A."/>
            <person name="Sanders M."/>
            <person name="Subramaniam C."/>
            <person name="Tay Y."/>
            <person name="Dear P."/>
            <person name="Doerig C."/>
            <person name="Gruber A."/>
            <person name="Parkinson J."/>
            <person name="Shirley M."/>
            <person name="Wan K.L."/>
            <person name="Berriman M."/>
            <person name="Tomley F."/>
            <person name="Pain A."/>
        </authorList>
    </citation>
    <scope>NUCLEOTIDE SEQUENCE [LARGE SCALE GENOMIC DNA]</scope>
    <source>
        <strain evidence="1">Houghton</strain>
    </source>
</reference>
<organism evidence="1 2">
    <name type="scientific">Eimeria tenella</name>
    <name type="common">Coccidian parasite</name>
    <dbReference type="NCBI Taxonomy" id="5802"/>
    <lineage>
        <taxon>Eukaryota</taxon>
        <taxon>Sar</taxon>
        <taxon>Alveolata</taxon>
        <taxon>Apicomplexa</taxon>
        <taxon>Conoidasida</taxon>
        <taxon>Coccidia</taxon>
        <taxon>Eucoccidiorida</taxon>
        <taxon>Eimeriorina</taxon>
        <taxon>Eimeriidae</taxon>
        <taxon>Eimeria</taxon>
    </lineage>
</organism>
<dbReference type="AlphaFoldDB" id="U6KYA7"/>
<reference evidence="1" key="2">
    <citation type="submission" date="2013-10" db="EMBL/GenBank/DDBJ databases">
        <authorList>
            <person name="Aslett M."/>
        </authorList>
    </citation>
    <scope>NUCLEOTIDE SEQUENCE [LARGE SCALE GENOMIC DNA]</scope>
    <source>
        <strain evidence="1">Houghton</strain>
    </source>
</reference>
<protein>
    <submittedName>
        <fullName evidence="1">Uncharacterized protein</fullName>
    </submittedName>
</protein>
<dbReference type="VEuPathDB" id="ToxoDB:ETH_00014820"/>
<evidence type="ECO:0000313" key="1">
    <source>
        <dbReference type="EMBL" id="CDJ41334.1"/>
    </source>
</evidence>
<keyword evidence="2" id="KW-1185">Reference proteome</keyword>
<sequence length="163" mass="18079">MINPLPILSDHAAWLISDSAKRIRTRRSLCSSSGWINNLRMGDSKSTRLPRKVSNSVRLQGNGVRFIKPRTLGRRQYKCCAYCCSAPQTPTKGAVDLGASGTFKTNSHPVISLPLASKVKGLGNDEVKNKECEKVHTHEGNFTTVENQYYKIRAKTTTLLIDC</sequence>
<dbReference type="OrthoDB" id="10315783at2759"/>
<evidence type="ECO:0000313" key="2">
    <source>
        <dbReference type="Proteomes" id="UP000030747"/>
    </source>
</evidence>
<accession>U6KYA7</accession>
<name>U6KYA7_EIMTE</name>
<dbReference type="Proteomes" id="UP000030747">
    <property type="component" value="Unassembled WGS sequence"/>
</dbReference>
<proteinExistence type="predicted"/>
<dbReference type="GeneID" id="25252118"/>